<feature type="domain" description="Membrane insertase YidC/Oxa/ALB C-terminal" evidence="16">
    <location>
        <begin position="356"/>
        <end position="535"/>
    </location>
</feature>
<dbReference type="GO" id="GO:0005886">
    <property type="term" value="C:plasma membrane"/>
    <property type="evidence" value="ECO:0007669"/>
    <property type="project" value="UniProtKB-SubCell"/>
</dbReference>
<dbReference type="PRINTS" id="PR00701">
    <property type="entry name" value="60KDINNERMP"/>
</dbReference>
<feature type="transmembrane region" description="Helical" evidence="14">
    <location>
        <begin position="348"/>
        <end position="367"/>
    </location>
</feature>
<dbReference type="Pfam" id="PF02096">
    <property type="entry name" value="60KD_IMP"/>
    <property type="match status" value="1"/>
</dbReference>
<dbReference type="NCBIfam" id="NF002352">
    <property type="entry name" value="PRK01318.1-3"/>
    <property type="match status" value="1"/>
</dbReference>
<dbReference type="InterPro" id="IPR028053">
    <property type="entry name" value="Membr_insert_YidC_N"/>
</dbReference>
<comment type="subcellular location">
    <subcellularLocation>
        <location evidence="1">Cell inner membrane</location>
        <topology evidence="1">Multi-pass membrane protein</topology>
    </subcellularLocation>
    <subcellularLocation>
        <location evidence="14">Cell membrane</location>
        <topology evidence="14">Multi-pass membrane protein</topology>
    </subcellularLocation>
</comment>
<evidence type="ECO:0000313" key="18">
    <source>
        <dbReference type="EMBL" id="EKT61375.1"/>
    </source>
</evidence>
<dbReference type="PANTHER" id="PTHR12428">
    <property type="entry name" value="OXA1"/>
    <property type="match status" value="1"/>
</dbReference>
<dbReference type="InterPro" id="IPR019998">
    <property type="entry name" value="Membr_insert_YidC"/>
</dbReference>
<dbReference type="InterPro" id="IPR001708">
    <property type="entry name" value="YidC/ALB3/OXA1/COX18"/>
</dbReference>
<evidence type="ECO:0000259" key="17">
    <source>
        <dbReference type="Pfam" id="PF14849"/>
    </source>
</evidence>
<proteinExistence type="inferred from homology"/>
<gene>
    <name evidence="14" type="primary">yidC</name>
    <name evidence="18" type="ORF">OO7_01681</name>
</gene>
<evidence type="ECO:0000256" key="15">
    <source>
        <dbReference type="SAM" id="MobiDB-lite"/>
    </source>
</evidence>
<name>K8WYW0_9GAMM</name>
<evidence type="ECO:0000256" key="6">
    <source>
        <dbReference type="ARBA" id="ARBA00022519"/>
    </source>
</evidence>
<organism evidence="18 19">
    <name type="scientific">Providencia sneebia DSM 19967</name>
    <dbReference type="NCBI Taxonomy" id="1141660"/>
    <lineage>
        <taxon>Bacteria</taxon>
        <taxon>Pseudomonadati</taxon>
        <taxon>Pseudomonadota</taxon>
        <taxon>Gammaproteobacteria</taxon>
        <taxon>Enterobacterales</taxon>
        <taxon>Morganellaceae</taxon>
        <taxon>Providencia</taxon>
    </lineage>
</organism>
<dbReference type="GO" id="GO:0032977">
    <property type="term" value="F:membrane insertase activity"/>
    <property type="evidence" value="ECO:0007669"/>
    <property type="project" value="InterPro"/>
</dbReference>
<keyword evidence="8 14" id="KW-0653">Protein transport</keyword>
<dbReference type="CDD" id="cd19961">
    <property type="entry name" value="EcYidC-like_peri"/>
    <property type="match status" value="1"/>
</dbReference>
<keyword evidence="6" id="KW-0997">Cell inner membrane</keyword>
<dbReference type="PANTHER" id="PTHR12428:SF65">
    <property type="entry name" value="CYTOCHROME C OXIDASE ASSEMBLY PROTEIN COX18, MITOCHONDRIAL"/>
    <property type="match status" value="1"/>
</dbReference>
<dbReference type="Proteomes" id="UP000010290">
    <property type="component" value="Chromosome"/>
</dbReference>
<comment type="subunit">
    <text evidence="14">Interacts with the Sec translocase complex via SecD. Specifically interacts with transmembrane segments of nascent integral membrane proteins during membrane integration.</text>
</comment>
<evidence type="ECO:0000256" key="14">
    <source>
        <dbReference type="HAMAP-Rule" id="MF_01810"/>
    </source>
</evidence>
<keyword evidence="19" id="KW-1185">Reference proteome</keyword>
<evidence type="ECO:0000256" key="9">
    <source>
        <dbReference type="ARBA" id="ARBA00022989"/>
    </source>
</evidence>
<evidence type="ECO:0000256" key="3">
    <source>
        <dbReference type="ARBA" id="ARBA00015325"/>
    </source>
</evidence>
<evidence type="ECO:0000256" key="11">
    <source>
        <dbReference type="ARBA" id="ARBA00023186"/>
    </source>
</evidence>
<dbReference type="PRINTS" id="PR01900">
    <property type="entry name" value="YIDCPROTEIN"/>
</dbReference>
<evidence type="ECO:0000313" key="19">
    <source>
        <dbReference type="Proteomes" id="UP000010290"/>
    </source>
</evidence>
<dbReference type="NCBIfam" id="NF002353">
    <property type="entry name" value="PRK01318.1-4"/>
    <property type="match status" value="1"/>
</dbReference>
<comment type="caution">
    <text evidence="14">Lacks conserved residue(s) required for the propagation of feature annotation.</text>
</comment>
<evidence type="ECO:0000259" key="16">
    <source>
        <dbReference type="Pfam" id="PF02096"/>
    </source>
</evidence>
<dbReference type="InterPro" id="IPR047196">
    <property type="entry name" value="YidC_ALB_C"/>
</dbReference>
<feature type="region of interest" description="Disordered" evidence="15">
    <location>
        <begin position="31"/>
        <end position="57"/>
    </location>
</feature>
<dbReference type="NCBIfam" id="NF002351">
    <property type="entry name" value="PRK01318.1-1"/>
    <property type="match status" value="1"/>
</dbReference>
<dbReference type="FunFam" id="2.70.98.90:FF:000001">
    <property type="entry name" value="Membrane protein insertase YidC"/>
    <property type="match status" value="1"/>
</dbReference>
<keyword evidence="9 14" id="KW-1133">Transmembrane helix</keyword>
<dbReference type="OrthoDB" id="9780552at2"/>
<evidence type="ECO:0000256" key="10">
    <source>
        <dbReference type="ARBA" id="ARBA00023136"/>
    </source>
</evidence>
<comment type="similarity">
    <text evidence="2 14">Belongs to the OXA1/ALB3/YidC family. Type 1 subfamily.</text>
</comment>
<keyword evidence="4 14" id="KW-0813">Transport</keyword>
<dbReference type="CDD" id="cd20070">
    <property type="entry name" value="5TM_YidC_Alb3"/>
    <property type="match status" value="1"/>
</dbReference>
<dbReference type="Pfam" id="PF14849">
    <property type="entry name" value="YidC_periplas"/>
    <property type="match status" value="1"/>
</dbReference>
<dbReference type="AlphaFoldDB" id="K8WYW0"/>
<keyword evidence="5 14" id="KW-1003">Cell membrane</keyword>
<reference evidence="18 19" key="1">
    <citation type="journal article" date="2012" name="BMC Genomics">
        <title>Comparative genomics of bacteria in the genus Providencia isolated from wild Drosophila melanogaster.</title>
        <authorList>
            <person name="Galac M.R."/>
            <person name="Lazzaro B.P."/>
        </authorList>
    </citation>
    <scope>NUCLEOTIDE SEQUENCE [LARGE SCALE GENOMIC DNA]</scope>
    <source>
        <strain evidence="18 19">DSM 19967</strain>
    </source>
</reference>
<evidence type="ECO:0000256" key="13">
    <source>
        <dbReference type="ARBA" id="ARBA00033342"/>
    </source>
</evidence>
<dbReference type="InterPro" id="IPR028055">
    <property type="entry name" value="YidC/Oxa/ALB_C"/>
</dbReference>
<sequence length="555" mass="62567">MDSQRNLLLIALLFVSFLVWQAWESDNAPQDVQTAQTTQQTDMPSSDSQSVTNTNSGQGKLITVKTDVLDLRINTRGGDIDEADLLAYPATLNSPDPFRLLETTPGFLYQAQSGLIGQHGPDNPANNNGVRPVYATDSASFTLQDGQNELRVPMTFTDKDGVVYQKTYILKRGHYTVDVEYNIQNPTAQSLNLAFFGQLKQTIQLPKERDTGSSNFALHTYRGAAYSSDETNYKKYSFGDIEDKNLSIATKGGWVAMLQQYFATAWVPASTEKSTFYTIDLDKKSAIIGYKSEPMMIAANGAGTYSSTLWIGPEIQSEMAEVAPHLDLTVDYGWLWFISQPLFKLLKFIHGFVGNWGVAIIVITFIVRGIMYPLTKAQYTSMAKMRLLQPKLAAMRERIGDDKQRMSQEMMAMYKAEKVNPLGGCLPLLIQMPIFLALYYMLMGSVELRHAPFFGWIQDLSAQDPYYILPVLMGVTMFVIQKMSPTAVTDPMQQKIMTYMPVVFTIFFLWFPSGLVLYYIVSNLVTIIQQQIIYRGLEKRGLHSRADKKDKKEKK</sequence>
<comment type="caution">
    <text evidence="18">The sequence shown here is derived from an EMBL/GenBank/DDBJ whole genome shotgun (WGS) entry which is preliminary data.</text>
</comment>
<evidence type="ECO:0000256" key="7">
    <source>
        <dbReference type="ARBA" id="ARBA00022692"/>
    </source>
</evidence>
<dbReference type="GO" id="GO:0051205">
    <property type="term" value="P:protein insertion into membrane"/>
    <property type="evidence" value="ECO:0007669"/>
    <property type="project" value="TreeGrafter"/>
</dbReference>
<evidence type="ECO:0000256" key="2">
    <source>
        <dbReference type="ARBA" id="ARBA00010527"/>
    </source>
</evidence>
<evidence type="ECO:0000256" key="5">
    <source>
        <dbReference type="ARBA" id="ARBA00022475"/>
    </source>
</evidence>
<dbReference type="Gene3D" id="2.70.98.90">
    <property type="match status" value="1"/>
</dbReference>
<evidence type="ECO:0000256" key="4">
    <source>
        <dbReference type="ARBA" id="ARBA00022448"/>
    </source>
</evidence>
<dbReference type="InterPro" id="IPR038221">
    <property type="entry name" value="YidC_periplasmic_sf"/>
</dbReference>
<protein>
    <recommendedName>
        <fullName evidence="3 14">Membrane protein insertase YidC</fullName>
    </recommendedName>
    <alternativeName>
        <fullName evidence="13 14">Foldase YidC</fullName>
    </alternativeName>
    <alternativeName>
        <fullName evidence="12 14">Membrane integrase YidC</fullName>
    </alternativeName>
    <alternativeName>
        <fullName evidence="14">Membrane protein YidC</fullName>
    </alternativeName>
</protein>
<keyword evidence="11 14" id="KW-0143">Chaperone</keyword>
<comment type="function">
    <text evidence="14">Required for the insertion and/or proper folding and/or complex formation of integral membrane proteins into the membrane. Involved in integration of membrane proteins that insert both dependently and independently of the Sec translocase complex, as well as at least some lipoproteins. Aids folding of multispanning membrane proteins.</text>
</comment>
<keyword evidence="7 14" id="KW-0812">Transmembrane</keyword>
<feature type="compositionally biased region" description="Polar residues" evidence="15">
    <location>
        <begin position="42"/>
        <end position="57"/>
    </location>
</feature>
<evidence type="ECO:0000256" key="1">
    <source>
        <dbReference type="ARBA" id="ARBA00004429"/>
    </source>
</evidence>
<dbReference type="NCBIfam" id="TIGR03592">
    <property type="entry name" value="yidC_oxa1_cterm"/>
    <property type="match status" value="1"/>
</dbReference>
<evidence type="ECO:0000256" key="12">
    <source>
        <dbReference type="ARBA" id="ARBA00033245"/>
    </source>
</evidence>
<feature type="transmembrane region" description="Helical" evidence="14">
    <location>
        <begin position="496"/>
        <end position="521"/>
    </location>
</feature>
<feature type="domain" description="Membrane insertase YidC N-terminal" evidence="17">
    <location>
        <begin position="62"/>
        <end position="345"/>
    </location>
</feature>
<dbReference type="PATRIC" id="fig|1141660.3.peg.334"/>
<feature type="transmembrane region" description="Helical" evidence="14">
    <location>
        <begin position="419"/>
        <end position="442"/>
    </location>
</feature>
<dbReference type="HAMAP" id="MF_01810">
    <property type="entry name" value="YidC_type1"/>
    <property type="match status" value="1"/>
</dbReference>
<dbReference type="HOGENOM" id="CLU_016535_3_0_6"/>
<dbReference type="EMBL" id="AKKN01000002">
    <property type="protein sequence ID" value="EKT61375.1"/>
    <property type="molecule type" value="Genomic_DNA"/>
</dbReference>
<dbReference type="NCBIfam" id="TIGR03593">
    <property type="entry name" value="yidC_nterm"/>
    <property type="match status" value="1"/>
</dbReference>
<dbReference type="GO" id="GO:0015031">
    <property type="term" value="P:protein transport"/>
    <property type="evidence" value="ECO:0007669"/>
    <property type="project" value="UniProtKB-KW"/>
</dbReference>
<keyword evidence="10 14" id="KW-0472">Membrane</keyword>
<accession>K8WYW0</accession>
<evidence type="ECO:0000256" key="8">
    <source>
        <dbReference type="ARBA" id="ARBA00022927"/>
    </source>
</evidence>
<dbReference type="RefSeq" id="WP_008914228.1">
    <property type="nucleotide sequence ID" value="NZ_CM001773.1"/>
</dbReference>